<keyword evidence="1" id="KW-0678">Repressor</keyword>
<evidence type="ECO:0000313" key="6">
    <source>
        <dbReference type="Proteomes" id="UP000611500"/>
    </source>
</evidence>
<accession>A0A8J3MBG0</accession>
<keyword evidence="2" id="KW-0805">Transcription regulation</keyword>
<reference evidence="5" key="2">
    <citation type="submission" date="2020-09" db="EMBL/GenBank/DDBJ databases">
        <authorList>
            <person name="Sun Q."/>
            <person name="Zhou Y."/>
        </authorList>
    </citation>
    <scope>NUCLEOTIDE SEQUENCE</scope>
    <source>
        <strain evidence="5">CGMCC 1.7081</strain>
    </source>
</reference>
<dbReference type="GO" id="GO:0003700">
    <property type="term" value="F:DNA-binding transcription factor activity"/>
    <property type="evidence" value="ECO:0007669"/>
    <property type="project" value="InterPro"/>
</dbReference>
<evidence type="ECO:0000256" key="1">
    <source>
        <dbReference type="ARBA" id="ARBA00022491"/>
    </source>
</evidence>
<dbReference type="InterPro" id="IPR036390">
    <property type="entry name" value="WH_DNA-bd_sf"/>
</dbReference>
<dbReference type="SUPFAM" id="SSF46785">
    <property type="entry name" value="Winged helix' DNA-binding domain"/>
    <property type="match status" value="1"/>
</dbReference>
<dbReference type="SMART" id="SM01134">
    <property type="entry name" value="DeoRC"/>
    <property type="match status" value="1"/>
</dbReference>
<evidence type="ECO:0000313" key="5">
    <source>
        <dbReference type="EMBL" id="GHG84790.1"/>
    </source>
</evidence>
<evidence type="ECO:0000256" key="3">
    <source>
        <dbReference type="ARBA" id="ARBA00023163"/>
    </source>
</evidence>
<protein>
    <submittedName>
        <fullName evidence="5">DeoR family transcriptional regulator</fullName>
    </submittedName>
</protein>
<dbReference type="InterPro" id="IPR014036">
    <property type="entry name" value="DeoR-like_C"/>
</dbReference>
<sequence length="255" mass="27279">MSAPDLARRRDRIVNLLSIHGSLSAADLAGRLAVSVQTIRTDLRELDEQGVVRRRHGEASLNRGTENIGYQPRLAIARDEKGRIGQAVARLIPDGARVALGTGTTVEEVARALIGRENLLVATNNIHAVLALRAAPGVTVHLAGGKVRLRDLDIIGAESQEFFGQFRLDVAVFSCGALSPEGEVMDFTPEEIRARRAIAACAARTVLILDSTKIDRPAPLRHGHLQDYDVVVHGGTLPEDTAAACAAADCRLIAV</sequence>
<dbReference type="PRINTS" id="PR00037">
    <property type="entry name" value="HTHLACR"/>
</dbReference>
<evidence type="ECO:0000256" key="2">
    <source>
        <dbReference type="ARBA" id="ARBA00023015"/>
    </source>
</evidence>
<dbReference type="PANTHER" id="PTHR30363">
    <property type="entry name" value="HTH-TYPE TRANSCRIPTIONAL REGULATOR SRLR-RELATED"/>
    <property type="match status" value="1"/>
</dbReference>
<reference evidence="5" key="1">
    <citation type="journal article" date="2014" name="Int. J. Syst. Evol. Microbiol.">
        <title>Complete genome sequence of Corynebacterium casei LMG S-19264T (=DSM 44701T), isolated from a smear-ripened cheese.</title>
        <authorList>
            <consortium name="US DOE Joint Genome Institute (JGI-PGF)"/>
            <person name="Walter F."/>
            <person name="Albersmeier A."/>
            <person name="Kalinowski J."/>
            <person name="Ruckert C."/>
        </authorList>
    </citation>
    <scope>NUCLEOTIDE SEQUENCE</scope>
    <source>
        <strain evidence="5">CGMCC 1.7081</strain>
    </source>
</reference>
<dbReference type="SMART" id="SM00420">
    <property type="entry name" value="HTH_DEOR"/>
    <property type="match status" value="1"/>
</dbReference>
<dbReference type="InterPro" id="IPR050313">
    <property type="entry name" value="Carb_Metab_HTH_regulators"/>
</dbReference>
<dbReference type="Gene3D" id="3.40.50.1360">
    <property type="match status" value="1"/>
</dbReference>
<dbReference type="InterPro" id="IPR036388">
    <property type="entry name" value="WH-like_DNA-bd_sf"/>
</dbReference>
<gene>
    <name evidence="5" type="ORF">GCM10010961_11330</name>
</gene>
<dbReference type="InterPro" id="IPR001034">
    <property type="entry name" value="DeoR_HTH"/>
</dbReference>
<keyword evidence="6" id="KW-1185">Reference proteome</keyword>
<dbReference type="Gene3D" id="1.10.10.10">
    <property type="entry name" value="Winged helix-like DNA-binding domain superfamily/Winged helix DNA-binding domain"/>
    <property type="match status" value="1"/>
</dbReference>
<dbReference type="AlphaFoldDB" id="A0A8J3MBG0"/>
<dbReference type="PROSITE" id="PS51000">
    <property type="entry name" value="HTH_DEOR_2"/>
    <property type="match status" value="1"/>
</dbReference>
<dbReference type="Proteomes" id="UP000611500">
    <property type="component" value="Unassembled WGS sequence"/>
</dbReference>
<dbReference type="Pfam" id="PF08220">
    <property type="entry name" value="HTH_DeoR"/>
    <property type="match status" value="1"/>
</dbReference>
<evidence type="ECO:0000259" key="4">
    <source>
        <dbReference type="PROSITE" id="PS51000"/>
    </source>
</evidence>
<organism evidence="5 6">
    <name type="scientific">Pseudodonghicola xiamenensis</name>
    <dbReference type="NCBI Taxonomy" id="337702"/>
    <lineage>
        <taxon>Bacteria</taxon>
        <taxon>Pseudomonadati</taxon>
        <taxon>Pseudomonadota</taxon>
        <taxon>Alphaproteobacteria</taxon>
        <taxon>Rhodobacterales</taxon>
        <taxon>Paracoccaceae</taxon>
        <taxon>Pseudodonghicola</taxon>
    </lineage>
</organism>
<proteinExistence type="predicted"/>
<dbReference type="RefSeq" id="WP_028092440.1">
    <property type="nucleotide sequence ID" value="NZ_BNAP01000003.1"/>
</dbReference>
<keyword evidence="3" id="KW-0804">Transcription</keyword>
<dbReference type="InterPro" id="IPR037171">
    <property type="entry name" value="NagB/RpiA_transferase-like"/>
</dbReference>
<name>A0A8J3MBG0_9RHOB</name>
<comment type="caution">
    <text evidence="5">The sequence shown here is derived from an EMBL/GenBank/DDBJ whole genome shotgun (WGS) entry which is preliminary data.</text>
</comment>
<dbReference type="Pfam" id="PF00455">
    <property type="entry name" value="DeoRC"/>
    <property type="match status" value="1"/>
</dbReference>
<dbReference type="PANTHER" id="PTHR30363:SF4">
    <property type="entry name" value="GLYCEROL-3-PHOSPHATE REGULON REPRESSOR"/>
    <property type="match status" value="1"/>
</dbReference>
<feature type="domain" description="HTH deoR-type" evidence="4">
    <location>
        <begin position="6"/>
        <end position="61"/>
    </location>
</feature>
<dbReference type="SUPFAM" id="SSF100950">
    <property type="entry name" value="NagB/RpiA/CoA transferase-like"/>
    <property type="match status" value="1"/>
</dbReference>
<dbReference type="EMBL" id="BNAP01000003">
    <property type="protein sequence ID" value="GHG84790.1"/>
    <property type="molecule type" value="Genomic_DNA"/>
</dbReference>